<evidence type="ECO:0000313" key="2">
    <source>
        <dbReference type="EMBL" id="AUH16422.1"/>
    </source>
</evidence>
<geneLocation type="plasmid" evidence="2">
    <name>pCOV8</name>
</geneLocation>
<dbReference type="InterPro" id="IPR030914">
    <property type="entry name" value="Mob_CxxC_CxxC"/>
</dbReference>
<evidence type="ECO:0000256" key="1">
    <source>
        <dbReference type="SAM" id="Phobius"/>
    </source>
</evidence>
<keyword evidence="1" id="KW-0472">Membrane</keyword>
<dbReference type="EMBL" id="MG648896">
    <property type="protein sequence ID" value="AUH16422.1"/>
    <property type="molecule type" value="Genomic_DNA"/>
</dbReference>
<dbReference type="NCBIfam" id="TIGR04402">
    <property type="entry name" value="mob_CxxC_CxxC"/>
    <property type="match status" value="1"/>
</dbReference>
<sequence>MDEEKTRAEVEVAHIEFISYGTSRIFDRRMRSLDWKRKVVTFLGVFVPLMIGCAVLSFGLEAPFLPLCITIAGVASIMQLGFSLWSLVSGWDRSYSDCMASVKENTAIYNLAGSVRKKIGKLDEAKLEILIDDLTEKFERREQEDLTLCVSDKELRYANRMSCFYFKKKCHICNVVPLTLKPGKCVCDGCGKF</sequence>
<reference evidence="2" key="1">
    <citation type="journal article" date="2018" name="PLoS ONE">
        <title>Characterization of plasmids harboring blaCTX-M and blaCMY genes in E. coli from French broilers.</title>
        <authorList>
            <person name="Touzain F."/>
            <person name="Le Devendec L."/>
            <person name="De Boisseson C."/>
            <person name="Baron S."/>
            <person name="Jouy E."/>
            <person name="Perrin-Guyomard A."/>
            <person name="Blanchard Y."/>
            <person name="Kempf I."/>
        </authorList>
    </citation>
    <scope>NUCLEOTIDE SEQUENCE</scope>
    <source>
        <plasmid evidence="2">pCOV8</plasmid>
    </source>
</reference>
<accession>A0A2H5C0A9</accession>
<gene>
    <name evidence="2" type="ORF">PCOV8_00046</name>
</gene>
<protein>
    <submittedName>
        <fullName evidence="2">Uncharacterized protein</fullName>
    </submittedName>
</protein>
<proteinExistence type="predicted"/>
<name>A0A2H5C0A9_ECOLX</name>
<organism evidence="2">
    <name type="scientific">Escherichia coli</name>
    <dbReference type="NCBI Taxonomy" id="562"/>
    <lineage>
        <taxon>Bacteria</taxon>
        <taxon>Pseudomonadati</taxon>
        <taxon>Pseudomonadota</taxon>
        <taxon>Gammaproteobacteria</taxon>
        <taxon>Enterobacterales</taxon>
        <taxon>Enterobacteriaceae</taxon>
        <taxon>Escherichia</taxon>
    </lineage>
</organism>
<feature type="transmembrane region" description="Helical" evidence="1">
    <location>
        <begin position="64"/>
        <end position="85"/>
    </location>
</feature>
<feature type="transmembrane region" description="Helical" evidence="1">
    <location>
        <begin position="39"/>
        <end position="58"/>
    </location>
</feature>
<keyword evidence="1" id="KW-1133">Transmembrane helix</keyword>
<keyword evidence="1" id="KW-0812">Transmembrane</keyword>
<dbReference type="AlphaFoldDB" id="A0A2H5C0A9"/>
<keyword evidence="2" id="KW-0614">Plasmid</keyword>